<keyword evidence="13" id="KW-1185">Reference proteome</keyword>
<dbReference type="OrthoDB" id="9788285at2"/>
<dbReference type="InterPro" id="IPR003820">
    <property type="entry name" value="KdpC"/>
</dbReference>
<keyword evidence="2 11" id="KW-1003">Cell membrane</keyword>
<evidence type="ECO:0000256" key="5">
    <source>
        <dbReference type="ARBA" id="ARBA00022741"/>
    </source>
</evidence>
<keyword evidence="5 11" id="KW-0547">Nucleotide-binding</keyword>
<dbReference type="GO" id="GO:0005886">
    <property type="term" value="C:plasma membrane"/>
    <property type="evidence" value="ECO:0007669"/>
    <property type="project" value="UniProtKB-SubCell"/>
</dbReference>
<reference evidence="13" key="2">
    <citation type="submission" date="2012-03" db="EMBL/GenBank/DDBJ databases">
        <title>The complete genome sequence of the pioneer microbe on fresh volcanic deposit, Leptospirillum ferrooxidans strain C2-3.</title>
        <authorList>
            <person name="Fujimura R."/>
            <person name="Sato Y."/>
            <person name="Nishizawa T."/>
            <person name="Nanba K."/>
            <person name="Oshima K."/>
            <person name="Hattori M."/>
            <person name="Kamijo T."/>
            <person name="Ohta H."/>
        </authorList>
    </citation>
    <scope>NUCLEOTIDE SEQUENCE [LARGE SCALE GENOMIC DNA]</scope>
    <source>
        <strain evidence="13">C2-3</strain>
    </source>
</reference>
<evidence type="ECO:0000256" key="9">
    <source>
        <dbReference type="ARBA" id="ARBA00023065"/>
    </source>
</evidence>
<organism evidence="12 13">
    <name type="scientific">Leptospirillum ferrooxidans (strain C2-3)</name>
    <dbReference type="NCBI Taxonomy" id="1162668"/>
    <lineage>
        <taxon>Bacteria</taxon>
        <taxon>Pseudomonadati</taxon>
        <taxon>Nitrospirota</taxon>
        <taxon>Nitrospiria</taxon>
        <taxon>Nitrospirales</taxon>
        <taxon>Nitrospiraceae</taxon>
        <taxon>Leptospirillum</taxon>
    </lineage>
</organism>
<keyword evidence="1 11" id="KW-0813">Transport</keyword>
<protein>
    <recommendedName>
        <fullName evidence="11">Potassium-transporting ATPase KdpC subunit</fullName>
    </recommendedName>
    <alternativeName>
        <fullName evidence="11">ATP phosphohydrolase [potassium-transporting] C chain</fullName>
    </alternativeName>
    <alternativeName>
        <fullName evidence="11">Potassium-binding and translocating subunit C</fullName>
    </alternativeName>
    <alternativeName>
        <fullName evidence="11">Potassium-translocating ATPase C chain</fullName>
    </alternativeName>
</protein>
<keyword evidence="4 11" id="KW-0812">Transmembrane</keyword>
<evidence type="ECO:0000256" key="1">
    <source>
        <dbReference type="ARBA" id="ARBA00022448"/>
    </source>
</evidence>
<accession>I0INL8</accession>
<dbReference type="EMBL" id="AP012342">
    <property type="protein sequence ID" value="BAM06867.1"/>
    <property type="molecule type" value="Genomic_DNA"/>
</dbReference>
<evidence type="ECO:0000256" key="4">
    <source>
        <dbReference type="ARBA" id="ARBA00022692"/>
    </source>
</evidence>
<evidence type="ECO:0000256" key="3">
    <source>
        <dbReference type="ARBA" id="ARBA00022538"/>
    </source>
</evidence>
<dbReference type="Proteomes" id="UP000007382">
    <property type="component" value="Chromosome"/>
</dbReference>
<evidence type="ECO:0000313" key="12">
    <source>
        <dbReference type="EMBL" id="BAM06867.1"/>
    </source>
</evidence>
<dbReference type="KEGG" id="lfc:LFE_1176"/>
<keyword evidence="3 11" id="KW-0633">Potassium transport</keyword>
<dbReference type="PANTHER" id="PTHR30042:SF2">
    <property type="entry name" value="POTASSIUM-TRANSPORTING ATPASE KDPC SUBUNIT"/>
    <property type="match status" value="1"/>
</dbReference>
<reference evidence="12 13" key="1">
    <citation type="journal article" date="2012" name="J. Bacteriol.">
        <title>Complete Genome Sequence of Leptospirillum ferrooxidans Strain C2-3, Isolated from a Fresh Volcanic Ash Deposit on the Island of Miyake, Japan.</title>
        <authorList>
            <person name="Fujimura R."/>
            <person name="Sato Y."/>
            <person name="Nishizawa T."/>
            <person name="Oshima K."/>
            <person name="Kim S.-W."/>
            <person name="Hattori M."/>
            <person name="Kamijo T."/>
            <person name="Ohta H."/>
        </authorList>
    </citation>
    <scope>NUCLEOTIDE SEQUENCE [LARGE SCALE GENOMIC DNA]</scope>
    <source>
        <strain evidence="12 13">C2-3</strain>
    </source>
</reference>
<evidence type="ECO:0000256" key="10">
    <source>
        <dbReference type="ARBA" id="ARBA00023136"/>
    </source>
</evidence>
<dbReference type="eggNOG" id="COG2156">
    <property type="taxonomic scope" value="Bacteria"/>
</dbReference>
<dbReference type="AlphaFoldDB" id="I0INL8"/>
<dbReference type="PATRIC" id="fig|1162668.3.peg.1367"/>
<keyword evidence="11" id="KW-0997">Cell inner membrane</keyword>
<comment type="function">
    <text evidence="11">Part of the high-affinity ATP-driven potassium transport (or Kdp) system, which catalyzes the hydrolysis of ATP coupled with the electrogenic transport of potassium into the cytoplasm. This subunit acts as a catalytic chaperone that increases the ATP-binding affinity of the ATP-hydrolyzing subunit KdpB by the formation of a transient KdpB/KdpC/ATP ternary complex.</text>
</comment>
<gene>
    <name evidence="11" type="primary">kdpC</name>
    <name evidence="12" type="ordered locus">LFE_1176</name>
</gene>
<proteinExistence type="inferred from homology"/>
<dbReference type="GO" id="GO:0005524">
    <property type="term" value="F:ATP binding"/>
    <property type="evidence" value="ECO:0007669"/>
    <property type="project" value="UniProtKB-UniRule"/>
</dbReference>
<comment type="similarity">
    <text evidence="11">Belongs to the KdpC family.</text>
</comment>
<dbReference type="NCBIfam" id="TIGR00681">
    <property type="entry name" value="kdpC"/>
    <property type="match status" value="1"/>
</dbReference>
<sequence>MKLFGQSLRATIFLMIVCGIFYPMAVTAVGKTLFSRQANGTLIHAKDGQIIGSALIAQGFHDPKYFHPRPSAAMTPDGSAAQPYDAAFSSASNLGPDNSAQIKAATDAASAYRLENHLPPSTAVPIDAVTASGSGLDPDISLLNAYLQAPRIAESRHMTPEEVKALIREKITRPQLGFLGTSRVNVLELNLALDKRHETTKDNRP</sequence>
<comment type="subunit">
    <text evidence="11">The system is composed of three essential subunits: KdpA, KdpB and KdpC.</text>
</comment>
<name>I0INL8_LEPFC</name>
<evidence type="ECO:0000256" key="2">
    <source>
        <dbReference type="ARBA" id="ARBA00022475"/>
    </source>
</evidence>
<dbReference type="RefSeq" id="WP_014449357.1">
    <property type="nucleotide sequence ID" value="NC_017094.1"/>
</dbReference>
<evidence type="ECO:0000256" key="7">
    <source>
        <dbReference type="ARBA" id="ARBA00022958"/>
    </source>
</evidence>
<dbReference type="Pfam" id="PF02669">
    <property type="entry name" value="KdpC"/>
    <property type="match status" value="1"/>
</dbReference>
<dbReference type="HOGENOM" id="CLU_077094_2_0_0"/>
<keyword evidence="8 11" id="KW-1133">Transmembrane helix</keyword>
<keyword evidence="10 11" id="KW-0472">Membrane</keyword>
<evidence type="ECO:0000256" key="11">
    <source>
        <dbReference type="HAMAP-Rule" id="MF_00276"/>
    </source>
</evidence>
<evidence type="ECO:0000256" key="6">
    <source>
        <dbReference type="ARBA" id="ARBA00022840"/>
    </source>
</evidence>
<dbReference type="HAMAP" id="MF_00276">
    <property type="entry name" value="KdpC"/>
    <property type="match status" value="1"/>
</dbReference>
<keyword evidence="6 11" id="KW-0067">ATP-binding</keyword>
<evidence type="ECO:0000313" key="13">
    <source>
        <dbReference type="Proteomes" id="UP000007382"/>
    </source>
</evidence>
<comment type="subcellular location">
    <subcellularLocation>
        <location evidence="11">Cell inner membrane</location>
        <topology evidence="11">Single-pass membrane protein</topology>
    </subcellularLocation>
</comment>
<dbReference type="PANTHER" id="PTHR30042">
    <property type="entry name" value="POTASSIUM-TRANSPORTING ATPASE C CHAIN"/>
    <property type="match status" value="1"/>
</dbReference>
<feature type="transmembrane region" description="Helical" evidence="11">
    <location>
        <begin position="12"/>
        <end position="34"/>
    </location>
</feature>
<dbReference type="STRING" id="1162668.LFE_1176"/>
<keyword evidence="9 11" id="KW-0406">Ion transport</keyword>
<dbReference type="NCBIfam" id="NF001454">
    <property type="entry name" value="PRK00315.1"/>
    <property type="match status" value="1"/>
</dbReference>
<keyword evidence="7 11" id="KW-0630">Potassium</keyword>
<dbReference type="GO" id="GO:0008556">
    <property type="term" value="F:P-type potassium transmembrane transporter activity"/>
    <property type="evidence" value="ECO:0007669"/>
    <property type="project" value="InterPro"/>
</dbReference>
<dbReference type="PIRSF" id="PIRSF001296">
    <property type="entry name" value="K_ATPase_KdpC"/>
    <property type="match status" value="1"/>
</dbReference>
<evidence type="ECO:0000256" key="8">
    <source>
        <dbReference type="ARBA" id="ARBA00022989"/>
    </source>
</evidence>